<evidence type="ECO:0000313" key="4">
    <source>
        <dbReference type="Proteomes" id="UP000247099"/>
    </source>
</evidence>
<evidence type="ECO:0000256" key="1">
    <source>
        <dbReference type="SAM" id="MobiDB-lite"/>
    </source>
</evidence>
<comment type="caution">
    <text evidence="3">The sequence shown here is derived from an EMBL/GenBank/DDBJ whole genome shotgun (WGS) entry which is preliminary data.</text>
</comment>
<dbReference type="AlphaFoldDB" id="A0A317ZFX1"/>
<dbReference type="OrthoDB" id="184187at2"/>
<sequence length="1139" mass="126333">MPHALSQFPKKNAQSGFALIASLSVMGFILVLGIALAALVRVETQAAESAEERLEARQNALLGLQIAMGRLQESMGRDQRVSARAEILDEDPSTLIMEGVAEPAWTGVWHQPKVEEPDDFPEGLDPRARAELVTWLVSGNSATDPLRVSPKEGVEGTAEAVRLARARGAAEEAAFHPGVRVPRESFSDGAFAYWISDEGVKTKLNAVVEDYEADPNKLLLPEGNGVSAFTELEDADIAEPSDWRRVYDLALVSETMEDPEAAGPLEYDVTFHGTGLLTDTLRGGLRYDLTTAMRLDESEFNSEFLPLMPGERLFQPYKSAPPYEGPRWNVLRLYQELIDTAVGDVYQARRIEKDASQDPAVTTQFPVMPVIEKFQFYLAFRLVDEGSDPDTGNPSYRPRVYGVPAVVLWNPYDVTINAENGYGFHFMTAYPFRIDYTVGYFDASNRWVSEEESDFDPFLGRYNWYNFELKGTDTDAVVIPPGESRVFTLSANSPSEEESDPGFLMEEGLNQCGLYIDADKVFDVDPSDLNNSNLTMDIRVSDGLRWQLKLSLNGFDNSAINVRDMYFGSGVRDRVNEDYIQPGTVFGTDDKGSSPFVIPIGLIPGQKIQPFSSNDESVPVGIEFQLGQKGSKIYDYFAENDDATAEFIHHRPLVRLNPRAPLLGTPDLPGSGGTNYYKNRNANYSRFIPRNNPFHGRAGETFENTVFDAHSDNKATFLGYSDRPLGSERAAYFSLPKEDESITSVGHLRHLDITSVDHSGKQNFGPPIIIGEGRADMGVPFNEYENGRLRDSRWIANRQFWDRFFFSTLPEPSSVPDFPLSNGKIVSLQGGTAPLPGDQVEALYDFRTAASLLGIDGAFNINSTSVRAWEALLSQFYGQDVTTSTGVSFQNTDQSPFVDSPKPVMGPFPEGGSIESTELYGGYRRLERDQINELAAAIVAEVKSRGPFLSLSGFVNRRIFQQGPGDNFTEDGANLPDQPTLADLAKDRRYFGTLQAAIEKVGLNSAFEGNPDQDFFEYAENKHLRDPENVPNRPAVMGAYMEGAPGHLSQGHLLQRLGPILSPRSDTFKIRAYGESTRFATGKQGARAYCEAIIQRVPNYLDPADDPEISPDALSSQTNIDFGRQFKLIEFKWIDEKTL</sequence>
<evidence type="ECO:0008006" key="5">
    <source>
        <dbReference type="Google" id="ProtNLM"/>
    </source>
</evidence>
<evidence type="ECO:0000313" key="3">
    <source>
        <dbReference type="EMBL" id="PXA04426.1"/>
    </source>
</evidence>
<keyword evidence="2" id="KW-0472">Membrane</keyword>
<proteinExistence type="predicted"/>
<accession>A0A317ZFX1</accession>
<keyword evidence="4" id="KW-1185">Reference proteome</keyword>
<protein>
    <recommendedName>
        <fullName evidence="5">Verru_Chthon cassette protein A</fullName>
    </recommendedName>
</protein>
<evidence type="ECO:0000256" key="2">
    <source>
        <dbReference type="SAM" id="Phobius"/>
    </source>
</evidence>
<organism evidence="3 4">
    <name type="scientific">Coraliomargarita sinensis</name>
    <dbReference type="NCBI Taxonomy" id="2174842"/>
    <lineage>
        <taxon>Bacteria</taxon>
        <taxon>Pseudomonadati</taxon>
        <taxon>Verrucomicrobiota</taxon>
        <taxon>Opitutia</taxon>
        <taxon>Puniceicoccales</taxon>
        <taxon>Coraliomargaritaceae</taxon>
        <taxon>Coraliomargarita</taxon>
    </lineage>
</organism>
<dbReference type="EMBL" id="QHJQ01000004">
    <property type="protein sequence ID" value="PXA04426.1"/>
    <property type="molecule type" value="Genomic_DNA"/>
</dbReference>
<dbReference type="RefSeq" id="WP_110130877.1">
    <property type="nucleotide sequence ID" value="NZ_QHJQ01000004.1"/>
</dbReference>
<reference evidence="3 4" key="1">
    <citation type="submission" date="2018-05" db="EMBL/GenBank/DDBJ databases">
        <title>Coraliomargarita sinensis sp. nov., isolated from a marine solar saltern.</title>
        <authorList>
            <person name="Zhou L.Y."/>
        </authorList>
    </citation>
    <scope>NUCLEOTIDE SEQUENCE [LARGE SCALE GENOMIC DNA]</scope>
    <source>
        <strain evidence="3 4">WN38</strain>
    </source>
</reference>
<dbReference type="Proteomes" id="UP000247099">
    <property type="component" value="Unassembled WGS sequence"/>
</dbReference>
<name>A0A317ZFX1_9BACT</name>
<dbReference type="InParanoid" id="A0A317ZFX1"/>
<feature type="transmembrane region" description="Helical" evidence="2">
    <location>
        <begin position="16"/>
        <end position="40"/>
    </location>
</feature>
<feature type="region of interest" description="Disordered" evidence="1">
    <location>
        <begin position="892"/>
        <end position="911"/>
    </location>
</feature>
<keyword evidence="2" id="KW-0812">Transmembrane</keyword>
<gene>
    <name evidence="3" type="ORF">DDZ13_07800</name>
</gene>
<keyword evidence="2" id="KW-1133">Transmembrane helix</keyword>